<dbReference type="Proteomes" id="UP001165960">
    <property type="component" value="Unassembled WGS sequence"/>
</dbReference>
<proteinExistence type="predicted"/>
<dbReference type="EMBL" id="QTSX02006411">
    <property type="protein sequence ID" value="KAJ9055133.1"/>
    <property type="molecule type" value="Genomic_DNA"/>
</dbReference>
<evidence type="ECO:0000313" key="1">
    <source>
        <dbReference type="EMBL" id="KAJ9055133.1"/>
    </source>
</evidence>
<organism evidence="1 2">
    <name type="scientific">Entomophthora muscae</name>
    <dbReference type="NCBI Taxonomy" id="34485"/>
    <lineage>
        <taxon>Eukaryota</taxon>
        <taxon>Fungi</taxon>
        <taxon>Fungi incertae sedis</taxon>
        <taxon>Zoopagomycota</taxon>
        <taxon>Entomophthoromycotina</taxon>
        <taxon>Entomophthoromycetes</taxon>
        <taxon>Entomophthorales</taxon>
        <taxon>Entomophthoraceae</taxon>
        <taxon>Entomophthora</taxon>
    </lineage>
</organism>
<name>A0ACC2RYQ4_9FUNG</name>
<comment type="caution">
    <text evidence="1">The sequence shown here is derived from an EMBL/GenBank/DDBJ whole genome shotgun (WGS) entry which is preliminary data.</text>
</comment>
<accession>A0ACC2RYQ4</accession>
<gene>
    <name evidence="1" type="ORF">DSO57_1007358</name>
</gene>
<sequence length="115" mass="12813">MLAPILWWALPTGPDVPCPESPNASTYAWLPDNHYLLTKLLVLSLHLASILKTFGFPSLQSCYLPIGGVLHPAENFIQTKKQIEQAPSRNFVQQGQCPLPGNLIRVKLLKISFHL</sequence>
<reference evidence="1" key="1">
    <citation type="submission" date="2022-04" db="EMBL/GenBank/DDBJ databases">
        <title>Genome of the entomopathogenic fungus Entomophthora muscae.</title>
        <authorList>
            <person name="Elya C."/>
            <person name="Lovett B.R."/>
            <person name="Lee E."/>
            <person name="Macias A.M."/>
            <person name="Hajek A.E."/>
            <person name="De Bivort B.L."/>
            <person name="Kasson M.T."/>
            <person name="De Fine Licht H.H."/>
            <person name="Stajich J.E."/>
        </authorList>
    </citation>
    <scope>NUCLEOTIDE SEQUENCE</scope>
    <source>
        <strain evidence="1">Berkeley</strain>
    </source>
</reference>
<evidence type="ECO:0000313" key="2">
    <source>
        <dbReference type="Proteomes" id="UP001165960"/>
    </source>
</evidence>
<protein>
    <submittedName>
        <fullName evidence="1">Uncharacterized protein</fullName>
    </submittedName>
</protein>
<keyword evidence="2" id="KW-1185">Reference proteome</keyword>